<evidence type="ECO:0000256" key="6">
    <source>
        <dbReference type="ARBA" id="ARBA00022801"/>
    </source>
</evidence>
<dbReference type="PANTHER" id="PTHR42945">
    <property type="entry name" value="HISTIDINE BIOSYNTHESIS BIFUNCTIONAL PROTEIN"/>
    <property type="match status" value="1"/>
</dbReference>
<evidence type="ECO:0000256" key="4">
    <source>
        <dbReference type="ARBA" id="ARBA00022605"/>
    </source>
</evidence>
<dbReference type="STRING" id="937775.Metlim_2782"/>
<evidence type="ECO:0000313" key="10">
    <source>
        <dbReference type="EMBL" id="EHQ36817.1"/>
    </source>
</evidence>
<keyword evidence="7 9" id="KW-0067">ATP-binding</keyword>
<evidence type="ECO:0000313" key="11">
    <source>
        <dbReference type="Proteomes" id="UP000005741"/>
    </source>
</evidence>
<dbReference type="HOGENOM" id="CLU_123337_0_0_2"/>
<comment type="subcellular location">
    <subcellularLocation>
        <location evidence="9">Cytoplasm</location>
    </subcellularLocation>
</comment>
<dbReference type="CDD" id="cd11534">
    <property type="entry name" value="NTP-PPase_HisIE_like"/>
    <property type="match status" value="1"/>
</dbReference>
<keyword evidence="4 9" id="KW-0028">Amino-acid biosynthesis</keyword>
<name>H1YWS6_9EURY</name>
<evidence type="ECO:0000256" key="3">
    <source>
        <dbReference type="ARBA" id="ARBA00022490"/>
    </source>
</evidence>
<dbReference type="GO" id="GO:0000105">
    <property type="term" value="P:L-histidine biosynthetic process"/>
    <property type="evidence" value="ECO:0007669"/>
    <property type="project" value="UniProtKB-UniRule"/>
</dbReference>
<keyword evidence="8 9" id="KW-0368">Histidine biosynthesis</keyword>
<dbReference type="InterPro" id="IPR008179">
    <property type="entry name" value="HisE"/>
</dbReference>
<gene>
    <name evidence="9" type="primary">hisE</name>
    <name evidence="10" type="ORF">Metlim_2782</name>
</gene>
<sequence>MRTDIFDELWQIMCDRELNPPEKSYIVDILRHRKGIDKALEKVGEESAEFIIAAKNPDYDQKVYEAADLIFHLMLALKRIGVEFEDVISELESRRK</sequence>
<evidence type="ECO:0000256" key="9">
    <source>
        <dbReference type="HAMAP-Rule" id="MF_01020"/>
    </source>
</evidence>
<proteinExistence type="inferred from homology"/>
<dbReference type="GO" id="GO:0005737">
    <property type="term" value="C:cytoplasm"/>
    <property type="evidence" value="ECO:0007669"/>
    <property type="project" value="UniProtKB-SubCell"/>
</dbReference>
<evidence type="ECO:0000256" key="1">
    <source>
        <dbReference type="ARBA" id="ARBA00001460"/>
    </source>
</evidence>
<dbReference type="EMBL" id="CM001436">
    <property type="protein sequence ID" value="EHQ36817.1"/>
    <property type="molecule type" value="Genomic_DNA"/>
</dbReference>
<accession>H1YWS6</accession>
<dbReference type="UniPathway" id="UPA00031">
    <property type="reaction ID" value="UER00007"/>
</dbReference>
<dbReference type="Pfam" id="PF01503">
    <property type="entry name" value="PRA-PH"/>
    <property type="match status" value="1"/>
</dbReference>
<evidence type="ECO:0000256" key="5">
    <source>
        <dbReference type="ARBA" id="ARBA00022741"/>
    </source>
</evidence>
<keyword evidence="5 9" id="KW-0547">Nucleotide-binding</keyword>
<comment type="pathway">
    <text evidence="2 9">Amino-acid biosynthesis; L-histidine biosynthesis; L-histidine from 5-phospho-alpha-D-ribose 1-diphosphate: step 2/9.</text>
</comment>
<dbReference type="NCBIfam" id="TIGR03188">
    <property type="entry name" value="histidine_hisI"/>
    <property type="match status" value="1"/>
</dbReference>
<keyword evidence="3 9" id="KW-0963">Cytoplasm</keyword>
<protein>
    <recommendedName>
        <fullName evidence="9">Phosphoribosyl-ATP pyrophosphatase</fullName>
        <shortName evidence="9">PRA-PH</shortName>
        <ecNumber evidence="9">3.6.1.31</ecNumber>
    </recommendedName>
</protein>
<keyword evidence="6 9" id="KW-0378">Hydrolase</keyword>
<dbReference type="FunCoup" id="H1YWS6">
    <property type="interactions" value="79"/>
</dbReference>
<dbReference type="RefSeq" id="WP_004079465.1">
    <property type="nucleotide sequence ID" value="NZ_CM001436.1"/>
</dbReference>
<keyword evidence="11" id="KW-1185">Reference proteome</keyword>
<organism evidence="10 11">
    <name type="scientific">Methanoplanus limicola DSM 2279</name>
    <dbReference type="NCBI Taxonomy" id="937775"/>
    <lineage>
        <taxon>Archaea</taxon>
        <taxon>Methanobacteriati</taxon>
        <taxon>Methanobacteriota</taxon>
        <taxon>Stenosarchaea group</taxon>
        <taxon>Methanomicrobia</taxon>
        <taxon>Methanomicrobiales</taxon>
        <taxon>Methanomicrobiaceae</taxon>
        <taxon>Methanoplanus</taxon>
    </lineage>
</organism>
<dbReference type="HAMAP" id="MF_01020">
    <property type="entry name" value="HisE"/>
    <property type="match status" value="1"/>
</dbReference>
<comment type="similarity">
    <text evidence="9">Belongs to the PRA-PH family.</text>
</comment>
<dbReference type="OrthoDB" id="39686at2157"/>
<dbReference type="InParanoid" id="H1YWS6"/>
<dbReference type="Proteomes" id="UP000005741">
    <property type="component" value="Chromosome"/>
</dbReference>
<dbReference type="GO" id="GO:0005524">
    <property type="term" value="F:ATP binding"/>
    <property type="evidence" value="ECO:0007669"/>
    <property type="project" value="UniProtKB-KW"/>
</dbReference>
<dbReference type="GO" id="GO:0004636">
    <property type="term" value="F:phosphoribosyl-ATP diphosphatase activity"/>
    <property type="evidence" value="ECO:0007669"/>
    <property type="project" value="UniProtKB-UniRule"/>
</dbReference>
<comment type="catalytic activity">
    <reaction evidence="1 9">
        <text>1-(5-phospho-beta-D-ribosyl)-ATP + H2O = 1-(5-phospho-beta-D-ribosyl)-5'-AMP + diphosphate + H(+)</text>
        <dbReference type="Rhea" id="RHEA:22828"/>
        <dbReference type="ChEBI" id="CHEBI:15377"/>
        <dbReference type="ChEBI" id="CHEBI:15378"/>
        <dbReference type="ChEBI" id="CHEBI:33019"/>
        <dbReference type="ChEBI" id="CHEBI:59457"/>
        <dbReference type="ChEBI" id="CHEBI:73183"/>
        <dbReference type="EC" id="3.6.1.31"/>
    </reaction>
</comment>
<dbReference type="EC" id="3.6.1.31" evidence="9"/>
<dbReference type="PANTHER" id="PTHR42945:SF1">
    <property type="entry name" value="HISTIDINE BIOSYNTHESIS BIFUNCTIONAL PROTEIN HIS7"/>
    <property type="match status" value="1"/>
</dbReference>
<dbReference type="Gene3D" id="1.10.287.1080">
    <property type="entry name" value="MazG-like"/>
    <property type="match status" value="1"/>
</dbReference>
<evidence type="ECO:0000256" key="2">
    <source>
        <dbReference type="ARBA" id="ARBA00005204"/>
    </source>
</evidence>
<evidence type="ECO:0000256" key="8">
    <source>
        <dbReference type="ARBA" id="ARBA00023102"/>
    </source>
</evidence>
<evidence type="ECO:0000256" key="7">
    <source>
        <dbReference type="ARBA" id="ARBA00022840"/>
    </source>
</evidence>
<dbReference type="AlphaFoldDB" id="H1YWS6"/>
<dbReference type="InterPro" id="IPR021130">
    <property type="entry name" value="PRib-ATP_PPHydrolase-like"/>
</dbReference>
<reference evidence="10 11" key="1">
    <citation type="submission" date="2011-10" db="EMBL/GenBank/DDBJ databases">
        <title>The Improved High-Quality Draft genome of Methanoplanus limicola DSM 2279.</title>
        <authorList>
            <consortium name="US DOE Joint Genome Institute (JGI-PGF)"/>
            <person name="Lucas S."/>
            <person name="Copeland A."/>
            <person name="Lapidus A."/>
            <person name="Glavina del Rio T."/>
            <person name="Dalin E."/>
            <person name="Tice H."/>
            <person name="Bruce D."/>
            <person name="Goodwin L."/>
            <person name="Pitluck S."/>
            <person name="Peters L."/>
            <person name="Mikhailova N."/>
            <person name="Lu M."/>
            <person name="Kyrpides N."/>
            <person name="Mavromatis K."/>
            <person name="Ivanova N."/>
            <person name="Markowitz V."/>
            <person name="Cheng J.-F."/>
            <person name="Hugenholtz P."/>
            <person name="Woyke T."/>
            <person name="Wu D."/>
            <person name="Wirth R."/>
            <person name="Brambilla E.-M."/>
            <person name="Klenk H.-P."/>
            <person name="Eisen J.A."/>
        </authorList>
    </citation>
    <scope>NUCLEOTIDE SEQUENCE [LARGE SCALE GENOMIC DNA]</scope>
    <source>
        <strain evidence="10 11">DSM 2279</strain>
    </source>
</reference>
<dbReference type="SUPFAM" id="SSF101386">
    <property type="entry name" value="all-alpha NTP pyrophosphatases"/>
    <property type="match status" value="1"/>
</dbReference>